<feature type="chain" id="PRO_5026987299" evidence="2">
    <location>
        <begin position="20"/>
        <end position="262"/>
    </location>
</feature>
<dbReference type="InterPro" id="IPR050955">
    <property type="entry name" value="Plant_Biomass_Hydrol_Est"/>
</dbReference>
<evidence type="ECO:0000256" key="2">
    <source>
        <dbReference type="SAM" id="SignalP"/>
    </source>
</evidence>
<feature type="domain" description="Phospholipase/carboxylesterase/thioesterase" evidence="3">
    <location>
        <begin position="52"/>
        <end position="247"/>
    </location>
</feature>
<dbReference type="Proteomes" id="UP000464577">
    <property type="component" value="Chromosome"/>
</dbReference>
<feature type="signal peptide" evidence="2">
    <location>
        <begin position="1"/>
        <end position="19"/>
    </location>
</feature>
<dbReference type="RefSeq" id="WP_162390653.1">
    <property type="nucleotide sequence ID" value="NZ_CP045997.1"/>
</dbReference>
<dbReference type="PANTHER" id="PTHR43037">
    <property type="entry name" value="UNNAMED PRODUCT-RELATED"/>
    <property type="match status" value="1"/>
</dbReference>
<evidence type="ECO:0000313" key="4">
    <source>
        <dbReference type="EMBL" id="QHW00263.1"/>
    </source>
</evidence>
<gene>
    <name evidence="4" type="ORF">GJR95_36890</name>
</gene>
<dbReference type="GO" id="GO:0016787">
    <property type="term" value="F:hydrolase activity"/>
    <property type="evidence" value="ECO:0007669"/>
    <property type="project" value="InterPro"/>
</dbReference>
<dbReference type="Pfam" id="PF02230">
    <property type="entry name" value="Abhydrolase_2"/>
    <property type="match status" value="1"/>
</dbReference>
<dbReference type="PANTHER" id="PTHR43037:SF1">
    <property type="entry name" value="BLL1128 PROTEIN"/>
    <property type="match status" value="1"/>
</dbReference>
<name>A0A6P1W7B5_9BACT</name>
<accession>A0A6P1W7B5</accession>
<evidence type="ECO:0000313" key="5">
    <source>
        <dbReference type="Proteomes" id="UP000464577"/>
    </source>
</evidence>
<keyword evidence="5" id="KW-1185">Reference proteome</keyword>
<sequence length="262" mass="29465">MKNFISLLTLLICIHFSHAQDFSAYKKALFIQGKDTLRYRILHPESYDPAKSYPLVVFLHGAGARGNDNERQFIDGGSLFLHDSVRKKFPALVVLPQCPADSMWFKIPPGPPYDTTAAFNHKMNTLALSTPERMVKLLMDSLAEHKIADRKRIYLGGTSLGAFGTYDLIIHYPGYFAAAFPICGQANVELYPKRAAHVPVWIFHGAIDDVINPWPDRSLIKALQQSGAKNAKYTEYPGLKHDITGNVFAEPDLLPWLFSFKK</sequence>
<evidence type="ECO:0000259" key="3">
    <source>
        <dbReference type="Pfam" id="PF02230"/>
    </source>
</evidence>
<protein>
    <submittedName>
        <fullName evidence="4">Phospholipase</fullName>
    </submittedName>
</protein>
<dbReference type="AlphaFoldDB" id="A0A6P1W7B5"/>
<dbReference type="Gene3D" id="3.40.50.1820">
    <property type="entry name" value="alpha/beta hydrolase"/>
    <property type="match status" value="1"/>
</dbReference>
<dbReference type="InterPro" id="IPR003140">
    <property type="entry name" value="PLipase/COase/thioEstase"/>
</dbReference>
<dbReference type="SUPFAM" id="SSF53474">
    <property type="entry name" value="alpha/beta-Hydrolases"/>
    <property type="match status" value="1"/>
</dbReference>
<organism evidence="4 5">
    <name type="scientific">Spirosoma endbachense</name>
    <dbReference type="NCBI Taxonomy" id="2666025"/>
    <lineage>
        <taxon>Bacteria</taxon>
        <taxon>Pseudomonadati</taxon>
        <taxon>Bacteroidota</taxon>
        <taxon>Cytophagia</taxon>
        <taxon>Cytophagales</taxon>
        <taxon>Cytophagaceae</taxon>
        <taxon>Spirosoma</taxon>
    </lineage>
</organism>
<dbReference type="KEGG" id="senf:GJR95_36890"/>
<evidence type="ECO:0000256" key="1">
    <source>
        <dbReference type="ARBA" id="ARBA00022729"/>
    </source>
</evidence>
<proteinExistence type="predicted"/>
<dbReference type="InterPro" id="IPR029058">
    <property type="entry name" value="AB_hydrolase_fold"/>
</dbReference>
<dbReference type="EMBL" id="CP045997">
    <property type="protein sequence ID" value="QHW00263.1"/>
    <property type="molecule type" value="Genomic_DNA"/>
</dbReference>
<keyword evidence="1 2" id="KW-0732">Signal</keyword>
<reference evidence="4 5" key="1">
    <citation type="submission" date="2019-11" db="EMBL/GenBank/DDBJ databases">
        <title>Spirosoma endbachense sp. nov., isolated from a natural salt meadow.</title>
        <authorList>
            <person name="Rojas J."/>
            <person name="Ambika Manirajan B."/>
            <person name="Ratering S."/>
            <person name="Suarez C."/>
            <person name="Geissler-Plaum R."/>
            <person name="Schnell S."/>
        </authorList>
    </citation>
    <scope>NUCLEOTIDE SEQUENCE [LARGE SCALE GENOMIC DNA]</scope>
    <source>
        <strain evidence="4 5">I-24</strain>
    </source>
</reference>